<dbReference type="GO" id="GO:0033644">
    <property type="term" value="C:host cell membrane"/>
    <property type="evidence" value="ECO:0007669"/>
    <property type="project" value="UniProtKB-SubCell"/>
</dbReference>
<protein>
    <submittedName>
        <fullName evidence="6">Holin</fullName>
    </submittedName>
</protein>
<evidence type="ECO:0000256" key="1">
    <source>
        <dbReference type="ARBA" id="ARBA00004301"/>
    </source>
</evidence>
<evidence type="ECO:0000256" key="5">
    <source>
        <dbReference type="SAM" id="Phobius"/>
    </source>
</evidence>
<dbReference type="Pfam" id="PF05105">
    <property type="entry name" value="Phage_holin_4_1"/>
    <property type="match status" value="1"/>
</dbReference>
<keyword evidence="2 5" id="KW-0812">Transmembrane</keyword>
<comment type="subcellular location">
    <subcellularLocation>
        <location evidence="1">Host membrane</location>
        <topology evidence="1">Multi-pass membrane protein</topology>
    </subcellularLocation>
</comment>
<evidence type="ECO:0000256" key="3">
    <source>
        <dbReference type="ARBA" id="ARBA00022989"/>
    </source>
</evidence>
<sequence length="169" mass="18586">MPLHDLLPRGVEGALAVLGGWIGLIYSTTLQSVAPLVWWFLIFVIADLITGIWAAIKTGTWSSKRLSFGMVKKGLAFAIIILAHGLDVSFWYILHDMPVFQSVTLCAYACGEFGSIIENVEKAGYGEALPPALRKIFLTLEKRLENAVDSKLDGIGLNDDPQDDHKDKK</sequence>
<evidence type="ECO:0000256" key="2">
    <source>
        <dbReference type="ARBA" id="ARBA00022692"/>
    </source>
</evidence>
<feature type="transmembrane region" description="Helical" evidence="5">
    <location>
        <begin position="12"/>
        <end position="30"/>
    </location>
</feature>
<dbReference type="EMBL" id="BK015293">
    <property type="protein sequence ID" value="DAD99758.1"/>
    <property type="molecule type" value="Genomic_DNA"/>
</dbReference>
<evidence type="ECO:0000313" key="6">
    <source>
        <dbReference type="EMBL" id="DAD99758.1"/>
    </source>
</evidence>
<feature type="transmembrane region" description="Helical" evidence="5">
    <location>
        <begin position="75"/>
        <end position="94"/>
    </location>
</feature>
<reference evidence="6" key="1">
    <citation type="journal article" date="2021" name="Proc. Natl. Acad. Sci. U.S.A.">
        <title>A Catalog of Tens of Thousands of Viruses from Human Metagenomes Reveals Hidden Associations with Chronic Diseases.</title>
        <authorList>
            <person name="Tisza M.J."/>
            <person name="Buck C.B."/>
        </authorList>
    </citation>
    <scope>NUCLEOTIDE SEQUENCE</scope>
    <source>
        <strain evidence="6">Ct16C7</strain>
    </source>
</reference>
<keyword evidence="4 5" id="KW-0472">Membrane</keyword>
<name>A0A8S5NY69_9CAUD</name>
<keyword evidence="3 5" id="KW-1133">Transmembrane helix</keyword>
<dbReference type="NCBIfam" id="TIGR01593">
    <property type="entry name" value="holin_tox_secr"/>
    <property type="match status" value="1"/>
</dbReference>
<evidence type="ECO:0000256" key="4">
    <source>
        <dbReference type="ARBA" id="ARBA00023136"/>
    </source>
</evidence>
<accession>A0A8S5NY69</accession>
<proteinExistence type="predicted"/>
<organism evidence="6">
    <name type="scientific">Siphoviridae sp. ct16C7</name>
    <dbReference type="NCBI Taxonomy" id="2825304"/>
    <lineage>
        <taxon>Viruses</taxon>
        <taxon>Duplodnaviria</taxon>
        <taxon>Heunggongvirae</taxon>
        <taxon>Uroviricota</taxon>
        <taxon>Caudoviricetes</taxon>
    </lineage>
</organism>
<dbReference type="InterPro" id="IPR006480">
    <property type="entry name" value="Phage_holin_4_1"/>
</dbReference>
<feature type="transmembrane region" description="Helical" evidence="5">
    <location>
        <begin position="36"/>
        <end position="55"/>
    </location>
</feature>